<dbReference type="InterPro" id="IPR039424">
    <property type="entry name" value="SBP_5"/>
</dbReference>
<sequence>MTLSHDMNDRGIAMHNRISNIRHAPKRLLATALLAGTILAAGGLGNAAIAQEKVVIAVSPLGADSNLYWTTTGAFIFPSMQTLVGNDPETGGYDNSQLAESWEHSDGFKTWTFKLHPNATFNGDWGPVTSADVVHSFNLHIGEDAKLSGISRFREMTITAVDDHTVRFDLPSPDPDFLFSHAGRGSLVIYSKAQFDAEGLEGYETAPAGSGPFQYEGREVGQSLTFSTIADHWSGVTAEFDQIEFRWVSEPSTRFAMLSAGEAHAVTLPRDLSDDAMEAGQTVLSSTAGAMQSTMLFTGQFMNPEAEENRDARTYAWADVRVREAVNRALDRDAILEVLYGEGVQALPVYTMDPRFPGYSEEIATGFDDAFGYDPERAMELLADAGYPDAFDNAAIPLVVTSLAGNPEFAQMAELVQAYLDVVGIETEMREQDWATGNTAIRGFTADFVTPMRNAPVRPSALGVQIFFTKHASPHLDVGDPELNELGAMLIDETDPATRDQLLQDMFTRIFETYAHIPMASVPASVAVNSELVEGWTFPGSTSSGLSHYHLIDLK</sequence>
<dbReference type="Pfam" id="PF00496">
    <property type="entry name" value="SBP_bac_5"/>
    <property type="match status" value="1"/>
</dbReference>
<dbReference type="OrthoDB" id="9803988at2"/>
<comment type="subcellular location">
    <subcellularLocation>
        <location evidence="1">Periplasm</location>
    </subcellularLocation>
</comment>
<gene>
    <name evidence="4" type="primary">hbpA_3</name>
    <name evidence="4" type="ORF">LOM8899_04346</name>
</gene>
<evidence type="ECO:0000256" key="2">
    <source>
        <dbReference type="ARBA" id="ARBA00005695"/>
    </source>
</evidence>
<evidence type="ECO:0000313" key="4">
    <source>
        <dbReference type="EMBL" id="SMY10171.1"/>
    </source>
</evidence>
<dbReference type="EMBL" id="FXZK01000020">
    <property type="protein sequence ID" value="SMY10171.1"/>
    <property type="molecule type" value="Genomic_DNA"/>
</dbReference>
<dbReference type="InterPro" id="IPR000914">
    <property type="entry name" value="SBP_5_dom"/>
</dbReference>
<dbReference type="CDD" id="cd00995">
    <property type="entry name" value="PBP2_NikA_DppA_OppA_like"/>
    <property type="match status" value="1"/>
</dbReference>
<evidence type="ECO:0000256" key="1">
    <source>
        <dbReference type="ARBA" id="ARBA00004418"/>
    </source>
</evidence>
<accession>A0A238LKH7</accession>
<dbReference type="GO" id="GO:1904680">
    <property type="term" value="F:peptide transmembrane transporter activity"/>
    <property type="evidence" value="ECO:0007669"/>
    <property type="project" value="TreeGrafter"/>
</dbReference>
<keyword evidence="5" id="KW-1185">Reference proteome</keyword>
<dbReference type="GO" id="GO:0015833">
    <property type="term" value="P:peptide transport"/>
    <property type="evidence" value="ECO:0007669"/>
    <property type="project" value="TreeGrafter"/>
</dbReference>
<dbReference type="PANTHER" id="PTHR30290">
    <property type="entry name" value="PERIPLASMIC BINDING COMPONENT OF ABC TRANSPORTER"/>
    <property type="match status" value="1"/>
</dbReference>
<dbReference type="Proteomes" id="UP000201613">
    <property type="component" value="Unassembled WGS sequence"/>
</dbReference>
<dbReference type="Gene3D" id="3.40.190.10">
    <property type="entry name" value="Periplasmic binding protein-like II"/>
    <property type="match status" value="1"/>
</dbReference>
<dbReference type="SUPFAM" id="SSF53850">
    <property type="entry name" value="Periplasmic binding protein-like II"/>
    <property type="match status" value="1"/>
</dbReference>
<organism evidence="4 5">
    <name type="scientific">Flavimaricola marinus</name>
    <dbReference type="NCBI Taxonomy" id="1819565"/>
    <lineage>
        <taxon>Bacteria</taxon>
        <taxon>Pseudomonadati</taxon>
        <taxon>Pseudomonadota</taxon>
        <taxon>Alphaproteobacteria</taxon>
        <taxon>Rhodobacterales</taxon>
        <taxon>Paracoccaceae</taxon>
        <taxon>Flavimaricola</taxon>
    </lineage>
</organism>
<comment type="similarity">
    <text evidence="2">Belongs to the bacterial solute-binding protein 5 family.</text>
</comment>
<name>A0A238LKH7_9RHOB</name>
<dbReference type="AlphaFoldDB" id="A0A238LKH7"/>
<proteinExistence type="inferred from homology"/>
<feature type="domain" description="Solute-binding protein family 5" evidence="3">
    <location>
        <begin position="97"/>
        <end position="451"/>
    </location>
</feature>
<reference evidence="4 5" key="1">
    <citation type="submission" date="2017-05" db="EMBL/GenBank/DDBJ databases">
        <authorList>
            <person name="Song R."/>
            <person name="Chenine A.L."/>
            <person name="Ruprecht R.M."/>
        </authorList>
    </citation>
    <scope>NUCLEOTIDE SEQUENCE [LARGE SCALE GENOMIC DNA]</scope>
    <source>
        <strain evidence="4 5">CECT 8899</strain>
    </source>
</reference>
<protein>
    <submittedName>
        <fullName evidence="4">Heme-binding protein A</fullName>
    </submittedName>
</protein>
<evidence type="ECO:0000259" key="3">
    <source>
        <dbReference type="Pfam" id="PF00496"/>
    </source>
</evidence>
<evidence type="ECO:0000313" key="5">
    <source>
        <dbReference type="Proteomes" id="UP000201613"/>
    </source>
</evidence>
<dbReference type="Gene3D" id="3.10.105.10">
    <property type="entry name" value="Dipeptide-binding Protein, Domain 3"/>
    <property type="match status" value="1"/>
</dbReference>